<reference evidence="1 2" key="1">
    <citation type="journal article" date="2014" name="Genome Biol. Evol.">
        <title>Genome degeneration and adaptation in a nascent stage of symbiosis.</title>
        <authorList>
            <person name="Oakeson K.F."/>
            <person name="Gil R."/>
            <person name="Clayton A.L."/>
            <person name="Dunn D.M."/>
            <person name="von Niederhausern A.C."/>
            <person name="Hamil C."/>
            <person name="Aoyagi A."/>
            <person name="Duval B."/>
            <person name="Baca A."/>
            <person name="Silva F.J."/>
            <person name="Vallier A."/>
            <person name="Jackson D.G."/>
            <person name="Latorre A."/>
            <person name="Weiss R.B."/>
            <person name="Heddi A."/>
            <person name="Moya A."/>
            <person name="Dale C."/>
        </authorList>
    </citation>
    <scope>NUCLEOTIDE SEQUENCE [LARGE SCALE GENOMIC DNA]</scope>
    <source>
        <strain evidence="1 2">HS1</strain>
    </source>
</reference>
<dbReference type="RefSeq" id="WP_025423054.1">
    <property type="nucleotide sequence ID" value="NZ_CP006569.1"/>
</dbReference>
<sequence>MFTVKQRVNNATTLFQVESIVIAMPGSDQWVDAMKLLNVSGAMGYDGDVDYILSRSPEFYDESMTDVAYEGHNIVVHRGNSSGGAPYAITIFDGEDIRETQYQFIYPGDEVYVMNSSGSTVETVRQIH</sequence>
<proteinExistence type="predicted"/>
<dbReference type="AlphaFoldDB" id="W0HZG2"/>
<dbReference type="PATRIC" id="fig|1239307.3.peg.3207"/>
<dbReference type="HOGENOM" id="CLU_159844_0_0_6"/>
<keyword evidence="2" id="KW-1185">Reference proteome</keyword>
<organism evidence="1 2">
    <name type="scientific">Sodalis praecaptivus</name>
    <dbReference type="NCBI Taxonomy" id="1239307"/>
    <lineage>
        <taxon>Bacteria</taxon>
        <taxon>Pseudomonadati</taxon>
        <taxon>Pseudomonadota</taxon>
        <taxon>Gammaproteobacteria</taxon>
        <taxon>Enterobacterales</taxon>
        <taxon>Bruguierivoracaceae</taxon>
        <taxon>Sodalis</taxon>
    </lineage>
</organism>
<evidence type="ECO:0000313" key="2">
    <source>
        <dbReference type="Proteomes" id="UP000019028"/>
    </source>
</evidence>
<accession>W0HZG2</accession>
<dbReference type="Proteomes" id="UP000019028">
    <property type="component" value="Chromosome"/>
</dbReference>
<dbReference type="KEGG" id="sod:Sant_2896"/>
<gene>
    <name evidence="1" type="ORF">Sant_2896</name>
</gene>
<dbReference type="OrthoDB" id="6444308at2"/>
<protein>
    <submittedName>
        <fullName evidence="1">Gp63 phage protein</fullName>
    </submittedName>
</protein>
<evidence type="ECO:0000313" key="1">
    <source>
        <dbReference type="EMBL" id="AHF77907.1"/>
    </source>
</evidence>
<name>W0HZG2_9GAMM</name>
<dbReference type="EMBL" id="CP006569">
    <property type="protein sequence ID" value="AHF77907.1"/>
    <property type="molecule type" value="Genomic_DNA"/>
</dbReference>